<comment type="caution">
    <text evidence="2">The sequence shown here is derived from an EMBL/GenBank/DDBJ whole genome shotgun (WGS) entry which is preliminary data.</text>
</comment>
<evidence type="ECO:0000313" key="3">
    <source>
        <dbReference type="Proteomes" id="UP000179807"/>
    </source>
</evidence>
<proteinExistence type="predicted"/>
<dbReference type="AlphaFoldDB" id="A0A1J4KR71"/>
<dbReference type="RefSeq" id="XP_068366883.1">
    <property type="nucleotide sequence ID" value="XM_068498764.1"/>
</dbReference>
<dbReference type="SUPFAM" id="SSF50960">
    <property type="entry name" value="TolB, C-terminal domain"/>
    <property type="match status" value="1"/>
</dbReference>
<feature type="region of interest" description="Disordered" evidence="1">
    <location>
        <begin position="439"/>
        <end position="473"/>
    </location>
</feature>
<dbReference type="VEuPathDB" id="TrichDB:TRFO_16078"/>
<dbReference type="PANTHER" id="PTHR44099">
    <property type="entry name" value="RABCONNECTIN-3B, ISOFORM A"/>
    <property type="match status" value="1"/>
</dbReference>
<dbReference type="Proteomes" id="UP000179807">
    <property type="component" value="Unassembled WGS sequence"/>
</dbReference>
<name>A0A1J4KR71_9EUKA</name>
<dbReference type="InterPro" id="IPR015943">
    <property type="entry name" value="WD40/YVTN_repeat-like_dom_sf"/>
</dbReference>
<organism evidence="2 3">
    <name type="scientific">Tritrichomonas foetus</name>
    <dbReference type="NCBI Taxonomy" id="1144522"/>
    <lineage>
        <taxon>Eukaryota</taxon>
        <taxon>Metamonada</taxon>
        <taxon>Parabasalia</taxon>
        <taxon>Tritrichomonadida</taxon>
        <taxon>Tritrichomonadidae</taxon>
        <taxon>Tritrichomonas</taxon>
    </lineage>
</organism>
<dbReference type="GO" id="GO:0005737">
    <property type="term" value="C:cytoplasm"/>
    <property type="evidence" value="ECO:0007669"/>
    <property type="project" value="TreeGrafter"/>
</dbReference>
<dbReference type="InterPro" id="IPR011047">
    <property type="entry name" value="Quinoprotein_ADH-like_sf"/>
</dbReference>
<dbReference type="Gene3D" id="2.130.10.10">
    <property type="entry name" value="YVTN repeat-like/Quinoprotein amine dehydrogenase"/>
    <property type="match status" value="2"/>
</dbReference>
<evidence type="ECO:0000313" key="2">
    <source>
        <dbReference type="EMBL" id="OHT13747.1"/>
    </source>
</evidence>
<reference evidence="2" key="1">
    <citation type="submission" date="2016-10" db="EMBL/GenBank/DDBJ databases">
        <authorList>
            <person name="Benchimol M."/>
            <person name="Almeida L.G."/>
            <person name="Vasconcelos A.T."/>
            <person name="Perreira-Neves A."/>
            <person name="Rosa I.A."/>
            <person name="Tasca T."/>
            <person name="Bogo M.R."/>
            <person name="de Souza W."/>
        </authorList>
    </citation>
    <scope>NUCLEOTIDE SEQUENCE [LARGE SCALE GENOMIC DNA]</scope>
    <source>
        <strain evidence="2">K</strain>
    </source>
</reference>
<gene>
    <name evidence="2" type="ORF">TRFO_16078</name>
</gene>
<feature type="compositionally biased region" description="Basic residues" evidence="1">
    <location>
        <begin position="452"/>
        <end position="472"/>
    </location>
</feature>
<evidence type="ECO:0000256" key="1">
    <source>
        <dbReference type="SAM" id="MobiDB-lite"/>
    </source>
</evidence>
<dbReference type="InterPro" id="IPR049916">
    <property type="entry name" value="WDR72-like"/>
</dbReference>
<dbReference type="SUPFAM" id="SSF50998">
    <property type="entry name" value="Quinoprotein alcohol dehydrogenase-like"/>
    <property type="match status" value="1"/>
</dbReference>
<protein>
    <submittedName>
        <fullName evidence="2">Uncharacterized protein</fullName>
    </submittedName>
</protein>
<dbReference type="OrthoDB" id="338622at2759"/>
<feature type="compositionally biased region" description="Basic and acidic residues" evidence="1">
    <location>
        <begin position="439"/>
        <end position="451"/>
    </location>
</feature>
<dbReference type="InterPro" id="IPR001680">
    <property type="entry name" value="WD40_rpt"/>
</dbReference>
<dbReference type="GeneID" id="94833468"/>
<dbReference type="PANTHER" id="PTHR44099:SF4">
    <property type="entry name" value="RABCONNECTIN-3B, ISOFORM A"/>
    <property type="match status" value="1"/>
</dbReference>
<keyword evidence="3" id="KW-1185">Reference proteome</keyword>
<dbReference type="EMBL" id="MLAK01000485">
    <property type="protein sequence ID" value="OHT13747.1"/>
    <property type="molecule type" value="Genomic_DNA"/>
</dbReference>
<sequence>MTISIIFCELDDQFFSHFKLNEMSSPQLTITLVDWRNIKVPKFTASAFHICDFLNGNKETIMTQFGPLEGVIFTGSNHGEVLRWIIYKDGVIPATVAFGHNSKIIQFAECAFPIIQNGIASLSYDGTICVWSVIDGICIRQFENILPKGCQRIAISNSAIEVAAVSGSFPNIYIVNIQTGEITQVIRPVSKFPICLDFYSTEKSEWLFVMDSNGCATYTTLTPTTSTSHRVGIFAPDKESLIGAYPSPDFSFIILVSPHGYAVVELFNKSFPHFVDYEFPDIQTVVWLDPIVFALFKYDGSFYVYSLSPPYTRATHADIIESIEYSKHSPSISSIFLDKKSSEIEDIKKKQIHLLNPLQKIPHSISRFRSHAVFNEENTKYILKPQFWWKGESNIPLILVSVFDKQVAFAFDDCVILSAKQFQEYYLKDVFALEKAEKSEKNEKSKKSTEKKSRRVRKGSRSHKEHGHKRKDSIKDNDISEYSSIDSTNDVNKYGVMFDDIKDDGEDMVTAQCYYLEKKTCIAVIEGKNNGVIRIKYFNGQKKKRLKVHHKGRVVALCTRKRFLFSSGKDCVLNVFSLENFALLTVYPHFVSPVTSFLSVDKKTHTSIDKCLFCLTADGKISVIDISTPKTQLLFILSGHESSVERIYFHPPTKLLLVQCRSLYFWSMITGNLESIMNGHQMFKYIDNAKDSLVEVTRLFTSKKGVRYIPTRFGSLNLHVPEIDISSLAKNVQTSLKKHKNDDLKTALLHVPNFPLLYNLLSGKAKKALSAECKFDFHSDSKMSFSGANHVTTVYLIPFKGKNHWQVSPQITTTILAARIVFSYILREHSFIENNWNKMFRKSDSLFQKVTNFQHPDFYYLVKFCIDSPLNIHQYIYRLLQTHMYDERKKWVTNILSAASVFPNQKEILQALSSVIKASLIDSMDGKQISNLAQSLYNIQANRHDKIGIFSREIIGLYLDKMTQYIPDMKILLYNVLRDNNYQTSSQKIIDYFVQNIQSKSLDYCRKSLEKNDKKVNLSIFNNLTNTIISYPKNDFIEDCALLLIDACIYANYNDLIPLFTKINENTSWFYYQSDSKTFAIGTRVGYLFVYKYNNGTLIKGELKLGKHKKIDSVVLDKRGSNVYLSVNGKGVIKVTISLIEIPADESKSKKDEKKLKLIESSSLIKSIKEQVELKWVNSTTLNVISESNKQVIETIDLKQKSSKE</sequence>
<dbReference type="SMART" id="SM00320">
    <property type="entry name" value="WD40"/>
    <property type="match status" value="3"/>
</dbReference>
<accession>A0A1J4KR71</accession>